<feature type="transmembrane region" description="Helical" evidence="1">
    <location>
        <begin position="192"/>
        <end position="211"/>
    </location>
</feature>
<feature type="transmembrane region" description="Helical" evidence="1">
    <location>
        <begin position="112"/>
        <end position="143"/>
    </location>
</feature>
<feature type="transmembrane region" description="Helical" evidence="1">
    <location>
        <begin position="163"/>
        <end position="185"/>
    </location>
</feature>
<dbReference type="PANTHER" id="PTHR37305">
    <property type="entry name" value="INTEGRAL MEMBRANE PROTEIN-RELATED"/>
    <property type="match status" value="1"/>
</dbReference>
<keyword evidence="1" id="KW-1133">Transmembrane helix</keyword>
<dbReference type="PANTHER" id="PTHR37305:SF1">
    <property type="entry name" value="MEMBRANE PROTEIN"/>
    <property type="match status" value="1"/>
</dbReference>
<evidence type="ECO:0000313" key="2">
    <source>
        <dbReference type="EMBL" id="MBM7799330.1"/>
    </source>
</evidence>
<dbReference type="Proteomes" id="UP000704762">
    <property type="component" value="Unassembled WGS sequence"/>
</dbReference>
<accession>A0ABS2RJZ6</accession>
<dbReference type="EMBL" id="JAFBCF010000001">
    <property type="protein sequence ID" value="MBM7799330.1"/>
    <property type="molecule type" value="Genomic_DNA"/>
</dbReference>
<evidence type="ECO:0000313" key="3">
    <source>
        <dbReference type="Proteomes" id="UP000704762"/>
    </source>
</evidence>
<keyword evidence="1" id="KW-0812">Transmembrane</keyword>
<reference evidence="2 3" key="1">
    <citation type="submission" date="2021-01" db="EMBL/GenBank/DDBJ databases">
        <title>Sequencing the genomes of 1000 actinobacteria strains.</title>
        <authorList>
            <person name="Klenk H.-P."/>
        </authorList>
    </citation>
    <scope>NUCLEOTIDE SEQUENCE [LARGE SCALE GENOMIC DNA]</scope>
    <source>
        <strain evidence="2 3">DSM 18662</strain>
    </source>
</reference>
<sequence>MTAAGVGQVLRLELRKLLAQKRIIVVWWVCVLAPILLVGVLKVASTTPSDTLFGRWVHVSGLALPLLVLGFGGQWAFPALAALVAGDVFAAEDRYATWKLVLSRSRSRAEVFAGKCLVGLGFPVVMTLVVAAISTGAGVFLVGSDPIINLSGSLVQVAKGVELVAWSGLSQLCPVLALASFALLLSVVTRNSLVGVGGPVLFALVAQLGALTDLPPTVRMLSPAGAFACWHGLWLDRPDVVPLWLGVSASLLTAVTCLAIAATVFVRRDVAVR</sequence>
<feature type="transmembrane region" description="Helical" evidence="1">
    <location>
        <begin position="243"/>
        <end position="266"/>
    </location>
</feature>
<keyword evidence="3" id="KW-1185">Reference proteome</keyword>
<feature type="transmembrane region" description="Helical" evidence="1">
    <location>
        <begin position="24"/>
        <end position="44"/>
    </location>
</feature>
<dbReference type="Pfam" id="PF12730">
    <property type="entry name" value="ABC2_membrane_4"/>
    <property type="match status" value="1"/>
</dbReference>
<protein>
    <submittedName>
        <fullName evidence="2">ABC-2 type transport system permease protein</fullName>
    </submittedName>
</protein>
<name>A0ABS2RJZ6_9ACTN</name>
<gene>
    <name evidence="2" type="ORF">JOE57_002251</name>
</gene>
<dbReference type="RefSeq" id="WP_204918012.1">
    <property type="nucleotide sequence ID" value="NZ_BAAAQP010000001.1"/>
</dbReference>
<feature type="transmembrane region" description="Helical" evidence="1">
    <location>
        <begin position="64"/>
        <end position="91"/>
    </location>
</feature>
<comment type="caution">
    <text evidence="2">The sequence shown here is derived from an EMBL/GenBank/DDBJ whole genome shotgun (WGS) entry which is preliminary data.</text>
</comment>
<evidence type="ECO:0000256" key="1">
    <source>
        <dbReference type="SAM" id="Phobius"/>
    </source>
</evidence>
<keyword evidence="1" id="KW-0472">Membrane</keyword>
<organism evidence="2 3">
    <name type="scientific">Microlunatus panaciterrae</name>
    <dbReference type="NCBI Taxonomy" id="400768"/>
    <lineage>
        <taxon>Bacteria</taxon>
        <taxon>Bacillati</taxon>
        <taxon>Actinomycetota</taxon>
        <taxon>Actinomycetes</taxon>
        <taxon>Propionibacteriales</taxon>
        <taxon>Propionibacteriaceae</taxon>
        <taxon>Microlunatus</taxon>
    </lineage>
</organism>
<proteinExistence type="predicted"/>